<protein>
    <submittedName>
        <fullName evidence="3">Uncharacterized protein</fullName>
    </submittedName>
</protein>
<evidence type="ECO:0000256" key="1">
    <source>
        <dbReference type="SAM" id="Coils"/>
    </source>
</evidence>
<dbReference type="Proteomes" id="UP000724874">
    <property type="component" value="Unassembled WGS sequence"/>
</dbReference>
<organism evidence="3 4">
    <name type="scientific">Gymnopilus junonius</name>
    <name type="common">Spectacular rustgill mushroom</name>
    <name type="synonym">Gymnopilus spectabilis subsp. junonius</name>
    <dbReference type="NCBI Taxonomy" id="109634"/>
    <lineage>
        <taxon>Eukaryota</taxon>
        <taxon>Fungi</taxon>
        <taxon>Dikarya</taxon>
        <taxon>Basidiomycota</taxon>
        <taxon>Agaricomycotina</taxon>
        <taxon>Agaricomycetes</taxon>
        <taxon>Agaricomycetidae</taxon>
        <taxon>Agaricales</taxon>
        <taxon>Agaricineae</taxon>
        <taxon>Hymenogastraceae</taxon>
        <taxon>Gymnopilus</taxon>
    </lineage>
</organism>
<evidence type="ECO:0000313" key="3">
    <source>
        <dbReference type="EMBL" id="KAF8888927.1"/>
    </source>
</evidence>
<feature type="region of interest" description="Disordered" evidence="2">
    <location>
        <begin position="117"/>
        <end position="213"/>
    </location>
</feature>
<dbReference type="EMBL" id="JADNYJ010000082">
    <property type="protein sequence ID" value="KAF8888927.1"/>
    <property type="molecule type" value="Genomic_DNA"/>
</dbReference>
<feature type="compositionally biased region" description="Polar residues" evidence="2">
    <location>
        <begin position="121"/>
        <end position="138"/>
    </location>
</feature>
<feature type="coiled-coil region" evidence="1">
    <location>
        <begin position="11"/>
        <end position="77"/>
    </location>
</feature>
<evidence type="ECO:0000256" key="2">
    <source>
        <dbReference type="SAM" id="MobiDB-lite"/>
    </source>
</evidence>
<keyword evidence="4" id="KW-1185">Reference proteome</keyword>
<reference evidence="3" key="1">
    <citation type="submission" date="2020-11" db="EMBL/GenBank/DDBJ databases">
        <authorList>
            <consortium name="DOE Joint Genome Institute"/>
            <person name="Ahrendt S."/>
            <person name="Riley R."/>
            <person name="Andreopoulos W."/>
            <person name="LaButti K."/>
            <person name="Pangilinan J."/>
            <person name="Ruiz-duenas F.J."/>
            <person name="Barrasa J.M."/>
            <person name="Sanchez-Garcia M."/>
            <person name="Camarero S."/>
            <person name="Miyauchi S."/>
            <person name="Serrano A."/>
            <person name="Linde D."/>
            <person name="Babiker R."/>
            <person name="Drula E."/>
            <person name="Ayuso-Fernandez I."/>
            <person name="Pacheco R."/>
            <person name="Padilla G."/>
            <person name="Ferreira P."/>
            <person name="Barriuso J."/>
            <person name="Kellner H."/>
            <person name="Castanera R."/>
            <person name="Alfaro M."/>
            <person name="Ramirez L."/>
            <person name="Pisabarro A.G."/>
            <person name="Kuo A."/>
            <person name="Tritt A."/>
            <person name="Lipzen A."/>
            <person name="He G."/>
            <person name="Yan M."/>
            <person name="Ng V."/>
            <person name="Cullen D."/>
            <person name="Martin F."/>
            <person name="Rosso M.-N."/>
            <person name="Henrissat B."/>
            <person name="Hibbett D."/>
            <person name="Martinez A.T."/>
            <person name="Grigoriev I.V."/>
        </authorList>
    </citation>
    <scope>NUCLEOTIDE SEQUENCE</scope>
    <source>
        <strain evidence="3">AH 44721</strain>
    </source>
</reference>
<proteinExistence type="predicted"/>
<sequence length="327" mass="35072">MSASSQEEQDFSLARAELRAAERHLKSLQNSLRDAQKQNPNMFQFTDPCLTVAGAEVDAAQERLRWLEEHYRRLNGNATSIEASGPSPDAVLGASTAGSPAGLSHAAPAVGPLVDTEIAAPSNNHGGNESVSHLTPYTDSPPSPTGSAYFSAESQPATPGEEDTSEGIQQNGGASEHGLGLPSQLSFPPLAQRQPPRPVFTPSPPDSPPPYSLFFPGDLMADEVHNELASQVLSQAEPLTSAQAELPSYPPGTCFSIERGRRTDLGPILSHFETYPSFLEALEHYLQARTEGRVEVIRNVHITDEVWGPADAAEGFYPPSSEQDSFF</sequence>
<name>A0A9P5NIQ7_GYMJU</name>
<feature type="compositionally biased region" description="Pro residues" evidence="2">
    <location>
        <begin position="195"/>
        <end position="211"/>
    </location>
</feature>
<accession>A0A9P5NIQ7</accession>
<gene>
    <name evidence="3" type="ORF">CPB84DRAFT_1749406</name>
</gene>
<feature type="compositionally biased region" description="Polar residues" evidence="2">
    <location>
        <begin position="145"/>
        <end position="157"/>
    </location>
</feature>
<feature type="region of interest" description="Disordered" evidence="2">
    <location>
        <begin position="78"/>
        <end position="97"/>
    </location>
</feature>
<comment type="caution">
    <text evidence="3">The sequence shown here is derived from an EMBL/GenBank/DDBJ whole genome shotgun (WGS) entry which is preliminary data.</text>
</comment>
<evidence type="ECO:0000313" key="4">
    <source>
        <dbReference type="Proteomes" id="UP000724874"/>
    </source>
</evidence>
<keyword evidence="1" id="KW-0175">Coiled coil</keyword>
<dbReference type="AlphaFoldDB" id="A0A9P5NIQ7"/>